<evidence type="ECO:0000313" key="2">
    <source>
        <dbReference type="EnsemblPlants" id="KEH26294"/>
    </source>
</evidence>
<dbReference type="EnsemblPlants" id="KEH26294">
    <property type="protein sequence ID" value="KEH26294"/>
    <property type="gene ID" value="MTR_6g051445"/>
</dbReference>
<reference evidence="1 3" key="2">
    <citation type="journal article" date="2014" name="BMC Genomics">
        <title>An improved genome release (version Mt4.0) for the model legume Medicago truncatula.</title>
        <authorList>
            <person name="Tang H."/>
            <person name="Krishnakumar V."/>
            <person name="Bidwell S."/>
            <person name="Rosen B."/>
            <person name="Chan A."/>
            <person name="Zhou S."/>
            <person name="Gentzbittel L."/>
            <person name="Childs K.L."/>
            <person name="Yandell M."/>
            <person name="Gundlach H."/>
            <person name="Mayer K.F."/>
            <person name="Schwartz D.C."/>
            <person name="Town C.D."/>
        </authorList>
    </citation>
    <scope>GENOME REANNOTATION</scope>
    <source>
        <strain evidence="1">A17</strain>
        <strain evidence="2 3">cv. Jemalong A17</strain>
    </source>
</reference>
<keyword evidence="3" id="KW-1185">Reference proteome</keyword>
<dbReference type="Proteomes" id="UP000002051">
    <property type="component" value="Chromosome 6"/>
</dbReference>
<evidence type="ECO:0000313" key="3">
    <source>
        <dbReference type="Proteomes" id="UP000002051"/>
    </source>
</evidence>
<organism evidence="1 3">
    <name type="scientific">Medicago truncatula</name>
    <name type="common">Barrel medic</name>
    <name type="synonym">Medicago tribuloides</name>
    <dbReference type="NCBI Taxonomy" id="3880"/>
    <lineage>
        <taxon>Eukaryota</taxon>
        <taxon>Viridiplantae</taxon>
        <taxon>Streptophyta</taxon>
        <taxon>Embryophyta</taxon>
        <taxon>Tracheophyta</taxon>
        <taxon>Spermatophyta</taxon>
        <taxon>Magnoliopsida</taxon>
        <taxon>eudicotyledons</taxon>
        <taxon>Gunneridae</taxon>
        <taxon>Pentapetalae</taxon>
        <taxon>rosids</taxon>
        <taxon>fabids</taxon>
        <taxon>Fabales</taxon>
        <taxon>Fabaceae</taxon>
        <taxon>Papilionoideae</taxon>
        <taxon>50 kb inversion clade</taxon>
        <taxon>NPAAA clade</taxon>
        <taxon>Hologalegina</taxon>
        <taxon>IRL clade</taxon>
        <taxon>Trifolieae</taxon>
        <taxon>Medicago</taxon>
    </lineage>
</organism>
<evidence type="ECO:0000313" key="1">
    <source>
        <dbReference type="EMBL" id="KEH26294.1"/>
    </source>
</evidence>
<accession>A0A072U918</accession>
<dbReference type="HOGENOM" id="CLU_2516076_0_0_1"/>
<sequence>MLKVCSTFEHNTSCLVFNFFIYLTDAELITIAERTSNLKRLVFSFKGKLSMGAVEIAIKSLEGLQSITITAMIKPSRIFPAISKT</sequence>
<reference evidence="2" key="3">
    <citation type="submission" date="2015-04" db="UniProtKB">
        <authorList>
            <consortium name="EnsemblPlants"/>
        </authorList>
    </citation>
    <scope>IDENTIFICATION</scope>
    <source>
        <strain evidence="2">cv. Jemalong A17</strain>
    </source>
</reference>
<gene>
    <name evidence="1" type="ordered locus">MTR_6g051445</name>
</gene>
<name>A0A072U918_MEDTR</name>
<dbReference type="EMBL" id="CM001222">
    <property type="protein sequence ID" value="KEH26294.1"/>
    <property type="molecule type" value="Genomic_DNA"/>
</dbReference>
<proteinExistence type="predicted"/>
<dbReference type="AlphaFoldDB" id="A0A072U918"/>
<protein>
    <submittedName>
        <fullName evidence="1 2">Uncharacterized protein</fullName>
    </submittedName>
</protein>
<reference evidence="1 3" key="1">
    <citation type="journal article" date="2011" name="Nature">
        <title>The Medicago genome provides insight into the evolution of rhizobial symbioses.</title>
        <authorList>
            <person name="Young N.D."/>
            <person name="Debelle F."/>
            <person name="Oldroyd G.E."/>
            <person name="Geurts R."/>
            <person name="Cannon S.B."/>
            <person name="Udvardi M.K."/>
            <person name="Benedito V.A."/>
            <person name="Mayer K.F."/>
            <person name="Gouzy J."/>
            <person name="Schoof H."/>
            <person name="Van de Peer Y."/>
            <person name="Proost S."/>
            <person name="Cook D.R."/>
            <person name="Meyers B.C."/>
            <person name="Spannagl M."/>
            <person name="Cheung F."/>
            <person name="De Mita S."/>
            <person name="Krishnakumar V."/>
            <person name="Gundlach H."/>
            <person name="Zhou S."/>
            <person name="Mudge J."/>
            <person name="Bharti A.K."/>
            <person name="Murray J.D."/>
            <person name="Naoumkina M.A."/>
            <person name="Rosen B."/>
            <person name="Silverstein K.A."/>
            <person name="Tang H."/>
            <person name="Rombauts S."/>
            <person name="Zhao P.X."/>
            <person name="Zhou P."/>
            <person name="Barbe V."/>
            <person name="Bardou P."/>
            <person name="Bechner M."/>
            <person name="Bellec A."/>
            <person name="Berger A."/>
            <person name="Berges H."/>
            <person name="Bidwell S."/>
            <person name="Bisseling T."/>
            <person name="Choisne N."/>
            <person name="Couloux A."/>
            <person name="Denny R."/>
            <person name="Deshpande S."/>
            <person name="Dai X."/>
            <person name="Doyle J.J."/>
            <person name="Dudez A.M."/>
            <person name="Farmer A.D."/>
            <person name="Fouteau S."/>
            <person name="Franken C."/>
            <person name="Gibelin C."/>
            <person name="Gish J."/>
            <person name="Goldstein S."/>
            <person name="Gonzalez A.J."/>
            <person name="Green P.J."/>
            <person name="Hallab A."/>
            <person name="Hartog M."/>
            <person name="Hua A."/>
            <person name="Humphray S.J."/>
            <person name="Jeong D.H."/>
            <person name="Jing Y."/>
            <person name="Jocker A."/>
            <person name="Kenton S.M."/>
            <person name="Kim D.J."/>
            <person name="Klee K."/>
            <person name="Lai H."/>
            <person name="Lang C."/>
            <person name="Lin S."/>
            <person name="Macmil S.L."/>
            <person name="Magdelenat G."/>
            <person name="Matthews L."/>
            <person name="McCorrison J."/>
            <person name="Monaghan E.L."/>
            <person name="Mun J.H."/>
            <person name="Najar F.Z."/>
            <person name="Nicholson C."/>
            <person name="Noirot C."/>
            <person name="O'Bleness M."/>
            <person name="Paule C.R."/>
            <person name="Poulain J."/>
            <person name="Prion F."/>
            <person name="Qin B."/>
            <person name="Qu C."/>
            <person name="Retzel E.F."/>
            <person name="Riddle C."/>
            <person name="Sallet E."/>
            <person name="Samain S."/>
            <person name="Samson N."/>
            <person name="Sanders I."/>
            <person name="Saurat O."/>
            <person name="Scarpelli C."/>
            <person name="Schiex T."/>
            <person name="Segurens B."/>
            <person name="Severin A.J."/>
            <person name="Sherrier D.J."/>
            <person name="Shi R."/>
            <person name="Sims S."/>
            <person name="Singer S.R."/>
            <person name="Sinharoy S."/>
            <person name="Sterck L."/>
            <person name="Viollet A."/>
            <person name="Wang B.B."/>
            <person name="Wang K."/>
            <person name="Wang M."/>
            <person name="Wang X."/>
            <person name="Warfsmann J."/>
            <person name="Weissenbach J."/>
            <person name="White D.D."/>
            <person name="White J.D."/>
            <person name="Wiley G.B."/>
            <person name="Wincker P."/>
            <person name="Xing Y."/>
            <person name="Yang L."/>
            <person name="Yao Z."/>
            <person name="Ying F."/>
            <person name="Zhai J."/>
            <person name="Zhou L."/>
            <person name="Zuber A."/>
            <person name="Denarie J."/>
            <person name="Dixon R.A."/>
            <person name="May G.D."/>
            <person name="Schwartz D.C."/>
            <person name="Rogers J."/>
            <person name="Quetier F."/>
            <person name="Town C.D."/>
            <person name="Roe B.A."/>
        </authorList>
    </citation>
    <scope>NUCLEOTIDE SEQUENCE [LARGE SCALE GENOMIC DNA]</scope>
    <source>
        <strain evidence="1">A17</strain>
        <strain evidence="2 3">cv. Jemalong A17</strain>
    </source>
</reference>